<feature type="transmembrane region" description="Helical" evidence="9">
    <location>
        <begin position="1402"/>
        <end position="1426"/>
    </location>
</feature>
<name>A0A9N9Y1B1_9HYPO</name>
<comment type="subcellular location">
    <subcellularLocation>
        <location evidence="1">Membrane</location>
        <topology evidence="1">Multi-pass membrane protein</topology>
    </subcellularLocation>
</comment>
<feature type="transmembrane region" description="Helical" evidence="9">
    <location>
        <begin position="1140"/>
        <end position="1160"/>
    </location>
</feature>
<sequence>MLQNKILSKAVTNDHTVDPLSPSFDFERWSSTIARLRNELGISPPPRSGFCFKNLTISGNGASVSEQQTISTWLAWPYEAWKRFRTIPSRTILYGLDGVVQKGELLLVLGRAGSGCSTFLKTISGEISNLKVEPSSVLHYFGEIFCSINSDDHSAKCIGIPHKVMAETFKGELLYNQEVDEHLPYLTVGQTLEFAAAMRTPRTRILGVSREDRMRHAVDVLLKVFGLSHTRNTIVGDDFVRGVSGGEKKRLSIAETVFAEATIYAWDNSTRGLDAESALSFVKRLRTLSNLTQAANAAAIHQCSQAMINMFDKILILYEGRQIFFGQASLATSYFERMGWYYPPRQPAGDFLTAITNPMQRTPREGFQGRVPRTAMEFENYWHRSPEYAAIQNDIAEYEKRSIPQAEATRREFSLARKQIKSKWMLNRAPQTVSFPLQTRLCIKRRYQQLWNNKISTYTALLGQVVISLVVGSIFCGTPKSTNAFFSYGSVLFFSVLLNALMAVTDIHSLYSGRSVVRKQTSYAFYRPSADALAGILADIPIKFVTAVLFNVILYFLSGAERTAAQFLTFFLFVFTATLTMSMVFRTIAAATRTLATALAISGFLVLTLVTYTGFVLPRPYMHPWFKWISYINPLAYVFEALLVNQVHGARYPCASLVPPYPSSTGDTFICPVPGAVAGHSFVMGESWCEASYGHSYSHLWRNYGIIMGFLFFFLATYLVTAEYGKSSSSGPSVLIFSRGHVPKVFSHGDLHRETIYSDPEGQGQIGDEPDLHNAACVGANDESCINWEEKIFSWSKVTLDVLIKGQPRRLLDNAAGWVRPRSLTALMGVSGAGKTTLLNTLAQRSSDCAMTGEFYIDGQPIDASFKSQVGYVQQQDVHLDTSTVREALQLSALLRQPFNIPKQQKLAFVEDVIEVLGLSEIGDAVVGIPGQGLNVEQRKRLSIGVELAARPSRLLFLDEPTSGLDNQSSEAILSLLRKLAAGGLGIICTVHQPNAMLFQQFDRLLLMAQGGRVAYFGDIGVNSDVVLQYFAAHDPEHRACEESENPAEYLFKMIGNNDNSQPDWPKIWAESSNANVVRNEIEEAGGSSSERHGKQGKTSIIKKAADDKALNTYPVPLLSQISPICLRVFQNYWRSPSYIASKFMLGCGCSLLIGFSFFQGPPSILGCQNKIFSILMICATFSSLIQQIMPRFIAQRTIYEVRERHSSMYSWPVLILANLLVELPYHILLGVCTFAIFNYTVFGIRSAEEQGLVCIFLIHFYILAGTFALMVVAPLPDATTAGRLATIMFSMMVLFAGVFQIPTALPRFWIFMYRVSPMTYFVGGTAVSGLSGTPITCSSSEIAVFQPPRGSNCGSYMQRFLDNGAPGALLNPGATANCSYCPLRSADQVLARSGMYYYQRWMDWGVGFAFVAFNIAGAFGFFYLFRVRGVGVIGDWIARHAPLPGRRPRLP</sequence>
<dbReference type="PANTHER" id="PTHR19241">
    <property type="entry name" value="ATP-BINDING CASSETTE TRANSPORTER"/>
    <property type="match status" value="1"/>
</dbReference>
<organism evidence="11 12">
    <name type="scientific">Clonostachys byssicola</name>
    <dbReference type="NCBI Taxonomy" id="160290"/>
    <lineage>
        <taxon>Eukaryota</taxon>
        <taxon>Fungi</taxon>
        <taxon>Dikarya</taxon>
        <taxon>Ascomycota</taxon>
        <taxon>Pezizomycotina</taxon>
        <taxon>Sordariomycetes</taxon>
        <taxon>Hypocreomycetidae</taxon>
        <taxon>Hypocreales</taxon>
        <taxon>Bionectriaceae</taxon>
        <taxon>Clonostachys</taxon>
    </lineage>
</organism>
<dbReference type="OrthoDB" id="66620at2759"/>
<feature type="transmembrane region" description="Helical" evidence="9">
    <location>
        <begin position="563"/>
        <end position="585"/>
    </location>
</feature>
<keyword evidence="7 9" id="KW-1133">Transmembrane helix</keyword>
<evidence type="ECO:0000256" key="7">
    <source>
        <dbReference type="ARBA" id="ARBA00022989"/>
    </source>
</evidence>
<dbReference type="GO" id="GO:0016887">
    <property type="term" value="F:ATP hydrolysis activity"/>
    <property type="evidence" value="ECO:0007669"/>
    <property type="project" value="InterPro"/>
</dbReference>
<keyword evidence="4 9" id="KW-0812">Transmembrane</keyword>
<evidence type="ECO:0000256" key="4">
    <source>
        <dbReference type="ARBA" id="ARBA00022692"/>
    </source>
</evidence>
<dbReference type="PROSITE" id="PS00211">
    <property type="entry name" value="ABC_TRANSPORTER_1"/>
    <property type="match status" value="1"/>
</dbReference>
<dbReference type="InterPro" id="IPR017871">
    <property type="entry name" value="ABC_transporter-like_CS"/>
</dbReference>
<dbReference type="InterPro" id="IPR027417">
    <property type="entry name" value="P-loop_NTPase"/>
</dbReference>
<dbReference type="InterPro" id="IPR029481">
    <property type="entry name" value="ABC_trans_N"/>
</dbReference>
<keyword evidence="12" id="KW-1185">Reference proteome</keyword>
<dbReference type="GO" id="GO:0005524">
    <property type="term" value="F:ATP binding"/>
    <property type="evidence" value="ECO:0007669"/>
    <property type="project" value="UniProtKB-KW"/>
</dbReference>
<feature type="transmembrane region" description="Helical" evidence="9">
    <location>
        <begin position="455"/>
        <end position="475"/>
    </location>
</feature>
<dbReference type="FunFam" id="3.40.50.300:FF:000054">
    <property type="entry name" value="ABC multidrug transporter atrF"/>
    <property type="match status" value="1"/>
</dbReference>
<dbReference type="Proteomes" id="UP000754883">
    <property type="component" value="Unassembled WGS sequence"/>
</dbReference>
<dbReference type="InterPro" id="IPR003439">
    <property type="entry name" value="ABC_transporter-like_ATP-bd"/>
</dbReference>
<reference evidence="12" key="1">
    <citation type="submission" date="2019-06" db="EMBL/GenBank/DDBJ databases">
        <authorList>
            <person name="Broberg M."/>
        </authorList>
    </citation>
    <scope>NUCLEOTIDE SEQUENCE [LARGE SCALE GENOMIC DNA]</scope>
</reference>
<dbReference type="Pfam" id="PF00005">
    <property type="entry name" value="ABC_tran"/>
    <property type="match status" value="2"/>
</dbReference>
<keyword evidence="6" id="KW-0067">ATP-binding</keyword>
<dbReference type="CDD" id="cd03232">
    <property type="entry name" value="ABCG_PDR_domain2"/>
    <property type="match status" value="1"/>
</dbReference>
<dbReference type="InterPro" id="IPR034003">
    <property type="entry name" value="ABCG_PDR_2"/>
</dbReference>
<feature type="transmembrane region" description="Helical" evidence="9">
    <location>
        <begin position="532"/>
        <end position="557"/>
    </location>
</feature>
<reference evidence="11 12" key="2">
    <citation type="submission" date="2021-10" db="EMBL/GenBank/DDBJ databases">
        <authorList>
            <person name="Piombo E."/>
        </authorList>
    </citation>
    <scope>NUCLEOTIDE SEQUENCE [LARGE SCALE GENOMIC DNA]</scope>
</reference>
<keyword evidence="8 9" id="KW-0472">Membrane</keyword>
<evidence type="ECO:0000313" key="12">
    <source>
        <dbReference type="Proteomes" id="UP000754883"/>
    </source>
</evidence>
<dbReference type="Pfam" id="PF14510">
    <property type="entry name" value="ABC_trans_N"/>
    <property type="match status" value="1"/>
</dbReference>
<dbReference type="Gene3D" id="3.40.50.300">
    <property type="entry name" value="P-loop containing nucleotide triphosphate hydrolases"/>
    <property type="match status" value="2"/>
</dbReference>
<evidence type="ECO:0000256" key="6">
    <source>
        <dbReference type="ARBA" id="ARBA00022840"/>
    </source>
</evidence>
<dbReference type="InterPro" id="IPR010929">
    <property type="entry name" value="PDR_CDR_ABC"/>
</dbReference>
<accession>A0A9N9Y1B1</accession>
<dbReference type="SMART" id="SM00382">
    <property type="entry name" value="AAA"/>
    <property type="match status" value="2"/>
</dbReference>
<dbReference type="PROSITE" id="PS50893">
    <property type="entry name" value="ABC_TRANSPORTER_2"/>
    <property type="match status" value="2"/>
</dbReference>
<feature type="transmembrane region" description="Helical" evidence="9">
    <location>
        <begin position="487"/>
        <end position="511"/>
    </location>
</feature>
<feature type="transmembrane region" description="Helical" evidence="9">
    <location>
        <begin position="597"/>
        <end position="617"/>
    </location>
</feature>
<evidence type="ECO:0000256" key="2">
    <source>
        <dbReference type="ARBA" id="ARBA00006012"/>
    </source>
</evidence>
<comment type="caution">
    <text evidence="11">The sequence shown here is derived from an EMBL/GenBank/DDBJ whole genome shotgun (WGS) entry which is preliminary data.</text>
</comment>
<evidence type="ECO:0000259" key="10">
    <source>
        <dbReference type="PROSITE" id="PS50893"/>
    </source>
</evidence>
<evidence type="ECO:0000256" key="3">
    <source>
        <dbReference type="ARBA" id="ARBA00022448"/>
    </source>
</evidence>
<dbReference type="InterPro" id="IPR013525">
    <property type="entry name" value="ABC2_TM"/>
</dbReference>
<feature type="domain" description="ABC transporter" evidence="10">
    <location>
        <begin position="78"/>
        <end position="344"/>
    </location>
</feature>
<feature type="transmembrane region" description="Helical" evidence="9">
    <location>
        <begin position="1207"/>
        <end position="1222"/>
    </location>
</feature>
<dbReference type="SUPFAM" id="SSF52540">
    <property type="entry name" value="P-loop containing nucleoside triphosphate hydrolases"/>
    <property type="match status" value="2"/>
</dbReference>
<keyword evidence="5" id="KW-0547">Nucleotide-binding</keyword>
<dbReference type="Pfam" id="PF01061">
    <property type="entry name" value="ABC2_membrane"/>
    <property type="match status" value="2"/>
</dbReference>
<evidence type="ECO:0000256" key="9">
    <source>
        <dbReference type="SAM" id="Phobius"/>
    </source>
</evidence>
<dbReference type="Pfam" id="PF06422">
    <property type="entry name" value="PDR_CDR"/>
    <property type="match status" value="1"/>
</dbReference>
<feature type="transmembrane region" description="Helical" evidence="9">
    <location>
        <begin position="1172"/>
        <end position="1195"/>
    </location>
</feature>
<evidence type="ECO:0000256" key="8">
    <source>
        <dbReference type="ARBA" id="ARBA00023136"/>
    </source>
</evidence>
<gene>
    <name evidence="11" type="ORF">CBYS24578_00006728</name>
</gene>
<comment type="similarity">
    <text evidence="2">Belongs to the ABC transporter superfamily. ABCG family. PDR (TC 3.A.1.205) subfamily.</text>
</comment>
<feature type="transmembrane region" description="Helical" evidence="9">
    <location>
        <begin position="1285"/>
        <end position="1306"/>
    </location>
</feature>
<feature type="domain" description="ABC transporter" evidence="10">
    <location>
        <begin position="797"/>
        <end position="1035"/>
    </location>
</feature>
<evidence type="ECO:0000256" key="5">
    <source>
        <dbReference type="ARBA" id="ARBA00022741"/>
    </source>
</evidence>
<feature type="transmembrane region" description="Helical" evidence="9">
    <location>
        <begin position="1252"/>
        <end position="1273"/>
    </location>
</feature>
<evidence type="ECO:0000313" key="11">
    <source>
        <dbReference type="EMBL" id="CAG9985050.1"/>
    </source>
</evidence>
<dbReference type="GO" id="GO:0140359">
    <property type="term" value="F:ABC-type transporter activity"/>
    <property type="evidence" value="ECO:0007669"/>
    <property type="project" value="InterPro"/>
</dbReference>
<dbReference type="EMBL" id="CABFNO020001394">
    <property type="protein sequence ID" value="CAG9985050.1"/>
    <property type="molecule type" value="Genomic_DNA"/>
</dbReference>
<feature type="transmembrane region" description="Helical" evidence="9">
    <location>
        <begin position="701"/>
        <end position="720"/>
    </location>
</feature>
<keyword evidence="3" id="KW-0813">Transport</keyword>
<protein>
    <recommendedName>
        <fullName evidence="10">ABC transporter domain-containing protein</fullName>
    </recommendedName>
</protein>
<dbReference type="InterPro" id="IPR003593">
    <property type="entry name" value="AAA+_ATPase"/>
</dbReference>
<evidence type="ECO:0000256" key="1">
    <source>
        <dbReference type="ARBA" id="ARBA00004141"/>
    </source>
</evidence>
<dbReference type="GO" id="GO:0016020">
    <property type="term" value="C:membrane"/>
    <property type="evidence" value="ECO:0007669"/>
    <property type="project" value="UniProtKB-SubCell"/>
</dbReference>
<proteinExistence type="inferred from homology"/>